<gene>
    <name evidence="3" type="ORF">MYP_3186</name>
</gene>
<dbReference type="AlphaFoldDB" id="A0A098LHQ9"/>
<dbReference type="OrthoDB" id="9810929at2"/>
<dbReference type="Pfam" id="PF13439">
    <property type="entry name" value="Glyco_transf_4"/>
    <property type="match status" value="1"/>
</dbReference>
<dbReference type="Proteomes" id="UP000030185">
    <property type="component" value="Unassembled WGS sequence"/>
</dbReference>
<dbReference type="PANTHER" id="PTHR45947">
    <property type="entry name" value="SULFOQUINOVOSYL TRANSFERASE SQD2"/>
    <property type="match status" value="1"/>
</dbReference>
<dbReference type="CDD" id="cd03800">
    <property type="entry name" value="GT4_sucrose_synthase"/>
    <property type="match status" value="1"/>
</dbReference>
<dbReference type="Pfam" id="PF00534">
    <property type="entry name" value="Glycos_transf_1"/>
    <property type="match status" value="1"/>
</dbReference>
<proteinExistence type="predicted"/>
<dbReference type="Gene3D" id="3.40.50.2000">
    <property type="entry name" value="Glycogen Phosphorylase B"/>
    <property type="match status" value="2"/>
</dbReference>
<reference evidence="3 4" key="1">
    <citation type="submission" date="2014-09" db="EMBL/GenBank/DDBJ databases">
        <title>Sporocytophaga myxococcoides PG-01 genome sequencing.</title>
        <authorList>
            <person name="Liu L."/>
            <person name="Gao P.J."/>
            <person name="Chen G.J."/>
            <person name="Wang L.S."/>
        </authorList>
    </citation>
    <scope>NUCLEOTIDE SEQUENCE [LARGE SCALE GENOMIC DNA]</scope>
    <source>
        <strain evidence="3 4">PG-01</strain>
    </source>
</reference>
<protein>
    <submittedName>
        <fullName evidence="3">Glycosyl transferase, group 1</fullName>
    </submittedName>
</protein>
<dbReference type="InterPro" id="IPR050194">
    <property type="entry name" value="Glycosyltransferase_grp1"/>
</dbReference>
<dbReference type="RefSeq" id="WP_081990540.1">
    <property type="nucleotide sequence ID" value="NZ_BBLT01000006.1"/>
</dbReference>
<accession>A0A098LHQ9</accession>
<dbReference type="PANTHER" id="PTHR45947:SF3">
    <property type="entry name" value="SULFOQUINOVOSYL TRANSFERASE SQD2"/>
    <property type="match status" value="1"/>
</dbReference>
<evidence type="ECO:0000259" key="1">
    <source>
        <dbReference type="Pfam" id="PF00534"/>
    </source>
</evidence>
<dbReference type="InterPro" id="IPR028098">
    <property type="entry name" value="Glyco_trans_4-like_N"/>
</dbReference>
<organism evidence="3 4">
    <name type="scientific">Sporocytophaga myxococcoides</name>
    <dbReference type="NCBI Taxonomy" id="153721"/>
    <lineage>
        <taxon>Bacteria</taxon>
        <taxon>Pseudomonadati</taxon>
        <taxon>Bacteroidota</taxon>
        <taxon>Cytophagia</taxon>
        <taxon>Cytophagales</taxon>
        <taxon>Cytophagaceae</taxon>
        <taxon>Sporocytophaga</taxon>
    </lineage>
</organism>
<evidence type="ECO:0000313" key="3">
    <source>
        <dbReference type="EMBL" id="GAL85957.1"/>
    </source>
</evidence>
<evidence type="ECO:0000259" key="2">
    <source>
        <dbReference type="Pfam" id="PF13439"/>
    </source>
</evidence>
<keyword evidence="4" id="KW-1185">Reference proteome</keyword>
<dbReference type="eggNOG" id="COG0438">
    <property type="taxonomic scope" value="Bacteria"/>
</dbReference>
<keyword evidence="3" id="KW-0808">Transferase</keyword>
<evidence type="ECO:0000313" key="4">
    <source>
        <dbReference type="Proteomes" id="UP000030185"/>
    </source>
</evidence>
<dbReference type="STRING" id="153721.MYP_3186"/>
<feature type="domain" description="Glycosyltransferase subfamily 4-like N-terminal" evidence="2">
    <location>
        <begin position="24"/>
        <end position="200"/>
    </location>
</feature>
<dbReference type="GO" id="GO:0016757">
    <property type="term" value="F:glycosyltransferase activity"/>
    <property type="evidence" value="ECO:0007669"/>
    <property type="project" value="InterPro"/>
</dbReference>
<name>A0A098LHQ9_9BACT</name>
<sequence length="444" mass="50230">MKRKVAFISEHASPLALIGGVDSGGQNVYVSMLASKLAQFGFEIDIFTRWDNPSINQEIMLEPGVRVVHIKAGPKEVLPKENIFVFMDEFASGMIHFIDSNKINYELIHAHFWMSGYVAAIIKKILSIPYIITFHALGRIRRLYQGKDDGFPDERFIIEEQVAKEADMIIAECPQDMEDLIIHYMADPGKVRVIPCGFDKTEFFPMDKYRSKLKLGIDPSEFVILQLGRLVKRKGIDNVVLGVKELLKIKDGRVKLLIVGGESDEPDPSKTPEIARLMDLARNEKIDSKVLFTGRKERGVLKHYYNAADVFVTTPWYEPFGITPLESMACGTPVIGSNVGGIKFSVKHGETGFLVPPNDPELLAKRLYDLSIDKGLMRRFCINSVRRVNTLFTWERVGKMVSEIYEEVLGFPVTRFGKIQNSINEFLGNIGKSKILKEKKINQI</sequence>
<dbReference type="EMBL" id="BBLT01000006">
    <property type="protein sequence ID" value="GAL85957.1"/>
    <property type="molecule type" value="Genomic_DNA"/>
</dbReference>
<comment type="caution">
    <text evidence="3">The sequence shown here is derived from an EMBL/GenBank/DDBJ whole genome shotgun (WGS) entry which is preliminary data.</text>
</comment>
<dbReference type="SUPFAM" id="SSF53756">
    <property type="entry name" value="UDP-Glycosyltransferase/glycogen phosphorylase"/>
    <property type="match status" value="1"/>
</dbReference>
<dbReference type="InterPro" id="IPR001296">
    <property type="entry name" value="Glyco_trans_1"/>
</dbReference>
<feature type="domain" description="Glycosyl transferase family 1" evidence="1">
    <location>
        <begin position="213"/>
        <end position="380"/>
    </location>
</feature>